<keyword evidence="4" id="KW-1185">Reference proteome</keyword>
<dbReference type="Gene3D" id="2.180.10.10">
    <property type="entry name" value="RHS repeat-associated core"/>
    <property type="match status" value="2"/>
</dbReference>
<reference evidence="3 4" key="1">
    <citation type="submission" date="2022-02" db="EMBL/GenBank/DDBJ databases">
        <authorList>
            <person name="Min J."/>
        </authorList>
    </citation>
    <scope>NUCLEOTIDE SEQUENCE [LARGE SCALE GENOMIC DNA]</scope>
    <source>
        <strain evidence="3 4">GR10-1</strain>
    </source>
</reference>
<organism evidence="3 4">
    <name type="scientific">Niabella ginsengisoli</name>
    <dbReference type="NCBI Taxonomy" id="522298"/>
    <lineage>
        <taxon>Bacteria</taxon>
        <taxon>Pseudomonadati</taxon>
        <taxon>Bacteroidota</taxon>
        <taxon>Chitinophagia</taxon>
        <taxon>Chitinophagales</taxon>
        <taxon>Chitinophagaceae</taxon>
        <taxon>Niabella</taxon>
    </lineage>
</organism>
<dbReference type="Proteomes" id="UP001202248">
    <property type="component" value="Unassembled WGS sequence"/>
</dbReference>
<feature type="domain" description="Teneurin-like YD-shell" evidence="2">
    <location>
        <begin position="174"/>
        <end position="299"/>
    </location>
</feature>
<dbReference type="PANTHER" id="PTHR32305:SF15">
    <property type="entry name" value="PROTEIN RHSA-RELATED"/>
    <property type="match status" value="1"/>
</dbReference>
<evidence type="ECO:0000313" key="4">
    <source>
        <dbReference type="Proteomes" id="UP001202248"/>
    </source>
</evidence>
<dbReference type="NCBIfam" id="TIGR01643">
    <property type="entry name" value="YD_repeat_2x"/>
    <property type="match status" value="3"/>
</dbReference>
<dbReference type="RefSeq" id="WP_240830919.1">
    <property type="nucleotide sequence ID" value="NZ_JAKWBL010000003.1"/>
</dbReference>
<dbReference type="InterPro" id="IPR056823">
    <property type="entry name" value="TEN-like_YD-shell"/>
</dbReference>
<dbReference type="EMBL" id="JAKWBL010000003">
    <property type="protein sequence ID" value="MCH5599232.1"/>
    <property type="molecule type" value="Genomic_DNA"/>
</dbReference>
<accession>A0ABS9SLH5</accession>
<sequence length="606" mass="69431">MLASITDPQGFSIRFDYDTKGNLTSIIDSCGRLLKLQNDEMGRVQRVYTIADNRRINFIQYQYDAAGNMIGTEDVMGAVKRFEYEDHLLIKLTNQSNHSFYWEYEGKGDAARCIHTWGDEGVLEYWSAYKQNEDGSGVTTARDSLGHETEYHYDSSKLIYKIIDANGGITRQIYNQYQELEVLVNPEGGTVQYQYNLFGKIGRITNENDEASTYQYDERLNLTFAGSPGGMAISWEYDERSRLISRTGISGNTVQYEYEGKHVKRITDNKERSFELWYDKQHNLTRLQYPNRLEQLWEYDELGNMLFHKDVRGNITRYTYNDASQVVELREPDGNTHRFEYDVAGNLLTARDYSHLVEFEYGPLGILRGRKQNNRSVRFNYDTELQLRSIVNEGGEVYKFGLDALGNVVSEWGFDGLNRRYQRDNNGRVTKVLRPQEKWTSYDYDSVGNIVKEEHSDSSMAAYKYNADALLIEAINETSHIKLQRDKAGRVVKEMQDGYEVTKLYDSDGNCVYTGSSLGADINMRYNEWGMLTEMNGMRKTTPDEALPPSVVDIKLKEIEERIAKITGKASPHNDRISSSTGEAGRGLGGLRCSTAMIRAWSCIAS</sequence>
<dbReference type="InterPro" id="IPR050708">
    <property type="entry name" value="T6SS_VgrG/RHS"/>
</dbReference>
<dbReference type="Pfam" id="PF25023">
    <property type="entry name" value="TEN_YD-shell"/>
    <property type="match status" value="1"/>
</dbReference>
<evidence type="ECO:0000259" key="2">
    <source>
        <dbReference type="Pfam" id="PF25023"/>
    </source>
</evidence>
<keyword evidence="1" id="KW-0677">Repeat</keyword>
<protein>
    <recommendedName>
        <fullName evidence="2">Teneurin-like YD-shell domain-containing protein</fullName>
    </recommendedName>
</protein>
<evidence type="ECO:0000256" key="1">
    <source>
        <dbReference type="ARBA" id="ARBA00022737"/>
    </source>
</evidence>
<name>A0ABS9SLH5_9BACT</name>
<evidence type="ECO:0000313" key="3">
    <source>
        <dbReference type="EMBL" id="MCH5599232.1"/>
    </source>
</evidence>
<dbReference type="Pfam" id="PF05593">
    <property type="entry name" value="RHS_repeat"/>
    <property type="match status" value="1"/>
</dbReference>
<dbReference type="InterPro" id="IPR031325">
    <property type="entry name" value="RHS_repeat"/>
</dbReference>
<gene>
    <name evidence="3" type="ORF">MKP09_15615</name>
</gene>
<dbReference type="InterPro" id="IPR006530">
    <property type="entry name" value="YD"/>
</dbReference>
<proteinExistence type="predicted"/>
<comment type="caution">
    <text evidence="3">The sequence shown here is derived from an EMBL/GenBank/DDBJ whole genome shotgun (WGS) entry which is preliminary data.</text>
</comment>
<dbReference type="PANTHER" id="PTHR32305">
    <property type="match status" value="1"/>
</dbReference>